<sequence>MSQSQTLPEATPVLIVGAGPTGLTLAVELARRNIDCLLVDRNPEPLPFDRATVIHSRSLECFETMDVIDAFLERGLVMRGFNIFANGEKVAQTSFESLECRHPYDLNLSENETEDILTERLEQLGGQVSRGWSLEGLEQTDSGVTAFLKSADGIEQSVSADWLVGTDGIRSRVREAIGVEVSGHQYPALWGVIDGQILNWKHESDRAAIQIEAPALNPVPLPGDRWRIYFRAVEDADPSTLLDCINAGLDAISPGSSLQEPDEPILYHTFRQLSAHYRSGRVLLAGDAAHACSPIQGHGMNTGIQDSFNLGWKLAHVLSGKGGFGLLDSYEQERRPIAAAVGASGDVVEELRTIPDDPAAVARVKRALCAMLLTASGQQQAARDETGIDFHYRNSPLVKGYHADGETAQQSWMGPLPGDCLPDAGPLMPSTTEETLTLFQLMQTTGHVLLWMAADSTAVPDRMEIESLLQPGDVFYVISTDTQQAALAYWLSDTTGQVHARLGVIDPCLFLIRPDGHVAMRCEPPELSQVAAYYERLKC</sequence>
<dbReference type="GO" id="GO:0018677">
    <property type="term" value="F:pentachlorophenol monooxygenase activity"/>
    <property type="evidence" value="ECO:0007669"/>
    <property type="project" value="UniProtKB-EC"/>
</dbReference>
<evidence type="ECO:0000313" key="6">
    <source>
        <dbReference type="Proteomes" id="UP000317171"/>
    </source>
</evidence>
<dbReference type="Gene3D" id="3.50.50.60">
    <property type="entry name" value="FAD/NAD(P)-binding domain"/>
    <property type="match status" value="1"/>
</dbReference>
<dbReference type="InterPro" id="IPR002938">
    <property type="entry name" value="FAD-bd"/>
</dbReference>
<dbReference type="Pfam" id="PF01494">
    <property type="entry name" value="FAD_binding_3"/>
    <property type="match status" value="1"/>
</dbReference>
<reference evidence="5 6" key="1">
    <citation type="submission" date="2019-02" db="EMBL/GenBank/DDBJ databases">
        <title>Deep-cultivation of Planctomycetes and their phenomic and genomic characterization uncovers novel biology.</title>
        <authorList>
            <person name="Wiegand S."/>
            <person name="Jogler M."/>
            <person name="Boedeker C."/>
            <person name="Pinto D."/>
            <person name="Vollmers J."/>
            <person name="Rivas-Marin E."/>
            <person name="Kohn T."/>
            <person name="Peeters S.H."/>
            <person name="Heuer A."/>
            <person name="Rast P."/>
            <person name="Oberbeckmann S."/>
            <person name="Bunk B."/>
            <person name="Jeske O."/>
            <person name="Meyerdierks A."/>
            <person name="Storesund J.E."/>
            <person name="Kallscheuer N."/>
            <person name="Luecker S."/>
            <person name="Lage O.M."/>
            <person name="Pohl T."/>
            <person name="Merkel B.J."/>
            <person name="Hornburger P."/>
            <person name="Mueller R.-W."/>
            <person name="Bruemmer F."/>
            <person name="Labrenz M."/>
            <person name="Spormann A.M."/>
            <person name="Op den Camp H."/>
            <person name="Overmann J."/>
            <person name="Amann R."/>
            <person name="Jetten M.S.M."/>
            <person name="Mascher T."/>
            <person name="Medema M.H."/>
            <person name="Devos D.P."/>
            <person name="Kaster A.-K."/>
            <person name="Ovreas L."/>
            <person name="Rohde M."/>
            <person name="Galperin M.Y."/>
            <person name="Jogler C."/>
        </authorList>
    </citation>
    <scope>NUCLEOTIDE SEQUENCE [LARGE SCALE GENOMIC DNA]</scope>
    <source>
        <strain evidence="5 6">Pan241w</strain>
    </source>
</reference>
<dbReference type="KEGG" id="gaz:Pan241w_38190"/>
<keyword evidence="3" id="KW-0274">FAD</keyword>
<dbReference type="AlphaFoldDB" id="A0A517RIK7"/>
<keyword evidence="2" id="KW-0285">Flavoprotein</keyword>
<dbReference type="Proteomes" id="UP000317171">
    <property type="component" value="Chromosome"/>
</dbReference>
<keyword evidence="5" id="KW-0560">Oxidoreductase</keyword>
<evidence type="ECO:0000256" key="1">
    <source>
        <dbReference type="ARBA" id="ARBA00001974"/>
    </source>
</evidence>
<dbReference type="EC" id="1.14.13.50" evidence="5"/>
<dbReference type="InterPro" id="IPR036188">
    <property type="entry name" value="FAD/NAD-bd_sf"/>
</dbReference>
<gene>
    <name evidence="5" type="primary">pcpB_2</name>
    <name evidence="5" type="ORF">Pan241w_38190</name>
</gene>
<comment type="cofactor">
    <cofactor evidence="1">
        <name>FAD</name>
        <dbReference type="ChEBI" id="CHEBI:57692"/>
    </cofactor>
</comment>
<dbReference type="RefSeq" id="WP_198000006.1">
    <property type="nucleotide sequence ID" value="NZ_CP036269.1"/>
</dbReference>
<dbReference type="InterPro" id="IPR050641">
    <property type="entry name" value="RIFMO-like"/>
</dbReference>
<dbReference type="PRINTS" id="PR00420">
    <property type="entry name" value="RNGMNOXGNASE"/>
</dbReference>
<proteinExistence type="predicted"/>
<dbReference type="EMBL" id="CP036269">
    <property type="protein sequence ID" value="QDT43717.1"/>
    <property type="molecule type" value="Genomic_DNA"/>
</dbReference>
<protein>
    <submittedName>
        <fullName evidence="5">Pentachlorophenol 4-monooxygenase</fullName>
        <ecNumber evidence="5">1.14.13.50</ecNumber>
    </submittedName>
</protein>
<feature type="domain" description="FAD-binding" evidence="4">
    <location>
        <begin position="11"/>
        <end position="341"/>
    </location>
</feature>
<dbReference type="PANTHER" id="PTHR43004">
    <property type="entry name" value="TRK SYSTEM POTASSIUM UPTAKE PROTEIN"/>
    <property type="match status" value="1"/>
</dbReference>
<name>A0A517RIK7_9PLAN</name>
<evidence type="ECO:0000256" key="3">
    <source>
        <dbReference type="ARBA" id="ARBA00022827"/>
    </source>
</evidence>
<dbReference type="Gene3D" id="3.40.30.120">
    <property type="match status" value="1"/>
</dbReference>
<evidence type="ECO:0000259" key="4">
    <source>
        <dbReference type="Pfam" id="PF01494"/>
    </source>
</evidence>
<dbReference type="SUPFAM" id="SSF51905">
    <property type="entry name" value="FAD/NAD(P)-binding domain"/>
    <property type="match status" value="1"/>
</dbReference>
<dbReference type="PANTHER" id="PTHR43004:SF19">
    <property type="entry name" value="BINDING MONOOXYGENASE, PUTATIVE (JCVI)-RELATED"/>
    <property type="match status" value="1"/>
</dbReference>
<keyword evidence="6" id="KW-1185">Reference proteome</keyword>
<evidence type="ECO:0000256" key="2">
    <source>
        <dbReference type="ARBA" id="ARBA00022630"/>
    </source>
</evidence>
<dbReference type="Gene3D" id="3.30.70.2450">
    <property type="match status" value="1"/>
</dbReference>
<accession>A0A517RIK7</accession>
<keyword evidence="5" id="KW-0503">Monooxygenase</keyword>
<dbReference type="GO" id="GO:0071949">
    <property type="term" value="F:FAD binding"/>
    <property type="evidence" value="ECO:0007669"/>
    <property type="project" value="InterPro"/>
</dbReference>
<evidence type="ECO:0000313" key="5">
    <source>
        <dbReference type="EMBL" id="QDT43717.1"/>
    </source>
</evidence>
<organism evidence="5 6">
    <name type="scientific">Gimesia alba</name>
    <dbReference type="NCBI Taxonomy" id="2527973"/>
    <lineage>
        <taxon>Bacteria</taxon>
        <taxon>Pseudomonadati</taxon>
        <taxon>Planctomycetota</taxon>
        <taxon>Planctomycetia</taxon>
        <taxon>Planctomycetales</taxon>
        <taxon>Planctomycetaceae</taxon>
        <taxon>Gimesia</taxon>
    </lineage>
</organism>